<dbReference type="GO" id="GO:1901530">
    <property type="term" value="P:response to hypochlorite"/>
    <property type="evidence" value="ECO:0007669"/>
    <property type="project" value="TreeGrafter"/>
</dbReference>
<dbReference type="InterPro" id="IPR016865">
    <property type="entry name" value="RclC"/>
</dbReference>
<evidence type="ECO:0000256" key="1">
    <source>
        <dbReference type="SAM" id="Phobius"/>
    </source>
</evidence>
<feature type="transmembrane region" description="Helical" evidence="1">
    <location>
        <begin position="95"/>
        <end position="114"/>
    </location>
</feature>
<keyword evidence="1" id="KW-0812">Transmembrane</keyword>
<keyword evidence="3" id="KW-1185">Reference proteome</keyword>
<dbReference type="OrthoDB" id="1118972at2"/>
<accession>A0A845AQ86</accession>
<dbReference type="PANTHER" id="PTHR40106">
    <property type="entry name" value="INNER MEMBRANE PROTEIN RCLC"/>
    <property type="match status" value="1"/>
</dbReference>
<protein>
    <submittedName>
        <fullName evidence="2">DUF417 family protein</fullName>
    </submittedName>
</protein>
<sequence>MTDTIEAKFTPNKDQNIAGIVATVALPVIFFWFGGMKFTSYEAEAINGLIANSPFIAFTLNIFSAQGISNIIGSVEILIGLLIASRFFAPRLAQLGGYLAAATFALTASFFLTTPGVFEPSVGGLGISVLPGQFLLKDIGLFALSLFVAADAAKAVKAD</sequence>
<evidence type="ECO:0000313" key="3">
    <source>
        <dbReference type="Proteomes" id="UP000446786"/>
    </source>
</evidence>
<gene>
    <name evidence="2" type="ORF">GRI94_07265</name>
</gene>
<name>A0A845AQ86_9SPHN</name>
<comment type="caution">
    <text evidence="2">The sequence shown here is derived from an EMBL/GenBank/DDBJ whole genome shotgun (WGS) entry which is preliminary data.</text>
</comment>
<reference evidence="2 3" key="1">
    <citation type="submission" date="2019-12" db="EMBL/GenBank/DDBJ databases">
        <title>Genomic-based taxomic classification of the family Erythrobacteraceae.</title>
        <authorList>
            <person name="Xu L."/>
        </authorList>
    </citation>
    <scope>NUCLEOTIDE SEQUENCE [LARGE SCALE GENOMIC DNA]</scope>
    <source>
        <strain evidence="2 3">JCM 16677</strain>
    </source>
</reference>
<dbReference type="PANTHER" id="PTHR40106:SF1">
    <property type="entry name" value="INNER MEMBRANE PROTEIN RCLC"/>
    <property type="match status" value="1"/>
</dbReference>
<dbReference type="Pfam" id="PF04224">
    <property type="entry name" value="DUF417"/>
    <property type="match status" value="1"/>
</dbReference>
<feature type="transmembrane region" description="Helical" evidence="1">
    <location>
        <begin position="55"/>
        <end position="83"/>
    </location>
</feature>
<dbReference type="AlphaFoldDB" id="A0A845AQ86"/>
<feature type="transmembrane region" description="Helical" evidence="1">
    <location>
        <begin position="134"/>
        <end position="153"/>
    </location>
</feature>
<dbReference type="Proteomes" id="UP000446786">
    <property type="component" value="Unassembled WGS sequence"/>
</dbReference>
<dbReference type="EMBL" id="WTYE01000001">
    <property type="protein sequence ID" value="MXP31619.1"/>
    <property type="molecule type" value="Genomic_DNA"/>
</dbReference>
<dbReference type="PIRSF" id="PIRSF028065">
    <property type="entry name" value="UCP028065"/>
    <property type="match status" value="1"/>
</dbReference>
<organism evidence="2 3">
    <name type="scientific">Parerythrobacter jejuensis</name>
    <dbReference type="NCBI Taxonomy" id="795812"/>
    <lineage>
        <taxon>Bacteria</taxon>
        <taxon>Pseudomonadati</taxon>
        <taxon>Pseudomonadota</taxon>
        <taxon>Alphaproteobacteria</taxon>
        <taxon>Sphingomonadales</taxon>
        <taxon>Erythrobacteraceae</taxon>
        <taxon>Parerythrobacter</taxon>
    </lineage>
</organism>
<feature type="transmembrane region" description="Helical" evidence="1">
    <location>
        <begin position="17"/>
        <end position="35"/>
    </location>
</feature>
<keyword evidence="1" id="KW-1133">Transmembrane helix</keyword>
<dbReference type="GO" id="GO:0005886">
    <property type="term" value="C:plasma membrane"/>
    <property type="evidence" value="ECO:0007669"/>
    <property type="project" value="TreeGrafter"/>
</dbReference>
<keyword evidence="1" id="KW-0472">Membrane</keyword>
<dbReference type="InterPro" id="IPR007339">
    <property type="entry name" value="RclC-like"/>
</dbReference>
<dbReference type="RefSeq" id="WP_160779043.1">
    <property type="nucleotide sequence ID" value="NZ_BAAAZF010000001.1"/>
</dbReference>
<evidence type="ECO:0000313" key="2">
    <source>
        <dbReference type="EMBL" id="MXP31619.1"/>
    </source>
</evidence>
<proteinExistence type="predicted"/>